<dbReference type="Gene3D" id="3.50.50.60">
    <property type="entry name" value="FAD/NAD(P)-binding domain"/>
    <property type="match status" value="2"/>
</dbReference>
<comment type="caution">
    <text evidence="3">The sequence shown here is derived from an EMBL/GenBank/DDBJ whole genome shotgun (WGS) entry which is preliminary data.</text>
</comment>
<feature type="region of interest" description="Disordered" evidence="2">
    <location>
        <begin position="13"/>
        <end position="37"/>
    </location>
</feature>
<feature type="compositionally biased region" description="Polar residues" evidence="2">
    <location>
        <begin position="13"/>
        <end position="31"/>
    </location>
</feature>
<dbReference type="Pfam" id="PF13450">
    <property type="entry name" value="NAD_binding_8"/>
    <property type="match status" value="1"/>
</dbReference>
<dbReference type="SUPFAM" id="SSF51905">
    <property type="entry name" value="FAD/NAD(P)-binding domain"/>
    <property type="match status" value="2"/>
</dbReference>
<protein>
    <submittedName>
        <fullName evidence="3">Uncharacterized protein</fullName>
    </submittedName>
</protein>
<evidence type="ECO:0000256" key="2">
    <source>
        <dbReference type="SAM" id="MobiDB-lite"/>
    </source>
</evidence>
<dbReference type="InterPro" id="IPR036188">
    <property type="entry name" value="FAD/NAD-bd_sf"/>
</dbReference>
<gene>
    <name evidence="3" type="ORF">EDB81DRAFT_871659</name>
</gene>
<dbReference type="Proteomes" id="UP000738349">
    <property type="component" value="Unassembled WGS sequence"/>
</dbReference>
<evidence type="ECO:0000313" key="4">
    <source>
        <dbReference type="Proteomes" id="UP000738349"/>
    </source>
</evidence>
<proteinExistence type="inferred from homology"/>
<dbReference type="InterPro" id="IPR051209">
    <property type="entry name" value="FAD-bind_Monooxygenase_sf"/>
</dbReference>
<sequence>MAASRLNQLSLHLSTSHNQSTASRAPATSDQPYEVNEEPIGTARKIRIITIGAGASGLNVVRTLRKKLTNYKHVVYEKNPEVGGTWYENRYPGCKCDLPSHNYQFSWKPNHEWSNFLSSAEEIQAYLCKLCEDEGMREELKTEHQVVGAYWNEGTGTWKVTIKNLKTATTFDDHCDFLLNASGILNHWKWPEIPGLHDFTGTLVHSANWTKGFDWAGKKVAVIGNGSSGVQIVPVMQQDASQLVHFIREPTWIFPPRLTLLEMSKAAGVLEKIEYDEEGNFTPAQIARFKDDPEFYMVFVKAVEEQVNSNFYLTIKGSETHQYVTQAVINHMKAALGGDEVLAKALIPSFPVGCRRLTPGVGYLESLTQPNVEVVCDTIVRITPKGLVTKSGRTFEVDAIVCATGFDVSFCPRFPIVGRAGNLQDVWTRELPEAYMSCAVPNLPNYFVFLGPSAPIGHGSVFTITELLAKYIVDIIQKCQTERIKAISPSLAAVRELTEHTQAFMPRTAWAGSCASWFKNGTENGPVTALHPGSRIHFFHMLERFRGEDWEYVYASKANRFSYLGNGFSTKELDGSDSTWYLNDDGKN</sequence>
<dbReference type="PANTHER" id="PTHR42877:SF12">
    <property type="entry name" value="MONOOXYGENASE"/>
    <property type="match status" value="1"/>
</dbReference>
<keyword evidence="4" id="KW-1185">Reference proteome</keyword>
<reference evidence="3" key="1">
    <citation type="journal article" date="2021" name="Nat. Commun.">
        <title>Genetic determinants of endophytism in the Arabidopsis root mycobiome.</title>
        <authorList>
            <person name="Mesny F."/>
            <person name="Miyauchi S."/>
            <person name="Thiergart T."/>
            <person name="Pickel B."/>
            <person name="Atanasova L."/>
            <person name="Karlsson M."/>
            <person name="Huettel B."/>
            <person name="Barry K.W."/>
            <person name="Haridas S."/>
            <person name="Chen C."/>
            <person name="Bauer D."/>
            <person name="Andreopoulos W."/>
            <person name="Pangilinan J."/>
            <person name="LaButti K."/>
            <person name="Riley R."/>
            <person name="Lipzen A."/>
            <person name="Clum A."/>
            <person name="Drula E."/>
            <person name="Henrissat B."/>
            <person name="Kohler A."/>
            <person name="Grigoriev I.V."/>
            <person name="Martin F.M."/>
            <person name="Hacquard S."/>
        </authorList>
    </citation>
    <scope>NUCLEOTIDE SEQUENCE</scope>
    <source>
        <strain evidence="3">MPI-CAGE-AT-0147</strain>
    </source>
</reference>
<evidence type="ECO:0000256" key="1">
    <source>
        <dbReference type="ARBA" id="ARBA00010139"/>
    </source>
</evidence>
<evidence type="ECO:0000313" key="3">
    <source>
        <dbReference type="EMBL" id="KAH7128925.1"/>
    </source>
</evidence>
<organism evidence="3 4">
    <name type="scientific">Dactylonectria macrodidyma</name>
    <dbReference type="NCBI Taxonomy" id="307937"/>
    <lineage>
        <taxon>Eukaryota</taxon>
        <taxon>Fungi</taxon>
        <taxon>Dikarya</taxon>
        <taxon>Ascomycota</taxon>
        <taxon>Pezizomycotina</taxon>
        <taxon>Sordariomycetes</taxon>
        <taxon>Hypocreomycetidae</taxon>
        <taxon>Hypocreales</taxon>
        <taxon>Nectriaceae</taxon>
        <taxon>Dactylonectria</taxon>
    </lineage>
</organism>
<dbReference type="PANTHER" id="PTHR42877">
    <property type="entry name" value="L-ORNITHINE N(5)-MONOOXYGENASE-RELATED"/>
    <property type="match status" value="1"/>
</dbReference>
<name>A0A9P9DYW8_9HYPO</name>
<dbReference type="AlphaFoldDB" id="A0A9P9DYW8"/>
<accession>A0A9P9DYW8</accession>
<comment type="similarity">
    <text evidence="1">Belongs to the FAD-binding monooxygenase family.</text>
</comment>
<dbReference type="EMBL" id="JAGMUV010000018">
    <property type="protein sequence ID" value="KAH7128925.1"/>
    <property type="molecule type" value="Genomic_DNA"/>
</dbReference>
<dbReference type="OrthoDB" id="74360at2759"/>